<proteinExistence type="inferred from homology"/>
<evidence type="ECO:0000313" key="3">
    <source>
        <dbReference type="EMBL" id="TCO76208.1"/>
    </source>
</evidence>
<keyword evidence="3" id="KW-0255">Endonuclease</keyword>
<dbReference type="Pfam" id="PF02021">
    <property type="entry name" value="UPF0102"/>
    <property type="match status" value="1"/>
</dbReference>
<dbReference type="NCBIfam" id="TIGR00252">
    <property type="entry name" value="YraN family protein"/>
    <property type="match status" value="1"/>
</dbReference>
<dbReference type="InterPro" id="IPR011335">
    <property type="entry name" value="Restrct_endonuc-II-like"/>
</dbReference>
<dbReference type="GO" id="GO:0003676">
    <property type="term" value="F:nucleic acid binding"/>
    <property type="evidence" value="ECO:0007669"/>
    <property type="project" value="InterPro"/>
</dbReference>
<comment type="caution">
    <text evidence="3">The sequence shown here is derived from an EMBL/GenBank/DDBJ whole genome shotgun (WGS) entry which is preliminary data.</text>
</comment>
<keyword evidence="3" id="KW-0540">Nuclease</keyword>
<dbReference type="SUPFAM" id="SSF52980">
    <property type="entry name" value="Restriction endonuclease-like"/>
    <property type="match status" value="1"/>
</dbReference>
<dbReference type="RefSeq" id="WP_117315443.1">
    <property type="nucleotide sequence ID" value="NZ_QQSW01000003.1"/>
</dbReference>
<dbReference type="InterPro" id="IPR011856">
    <property type="entry name" value="tRNA_endonuc-like_dom_sf"/>
</dbReference>
<dbReference type="HAMAP" id="MF_00048">
    <property type="entry name" value="UPF0102"/>
    <property type="match status" value="1"/>
</dbReference>
<evidence type="ECO:0000313" key="4">
    <source>
        <dbReference type="Proteomes" id="UP000294980"/>
    </source>
</evidence>
<dbReference type="Gene3D" id="3.40.1350.10">
    <property type="match status" value="1"/>
</dbReference>
<dbReference type="PANTHER" id="PTHR34039:SF1">
    <property type="entry name" value="UPF0102 PROTEIN YRAN"/>
    <property type="match status" value="1"/>
</dbReference>
<dbReference type="PANTHER" id="PTHR34039">
    <property type="entry name" value="UPF0102 PROTEIN YRAN"/>
    <property type="match status" value="1"/>
</dbReference>
<sequence length="120" mass="13935">MKTDGYHYERASCAWLARQGCRVLTRNYRCRVGEIDVIAASAETLLFVEVRVRTNPRFASAAASVDPRKQRRLLRTASHYLQRHYRSAQPPCRFDVIVWEPAADSGKLRPRWIRNAFWAA</sequence>
<name>A0A4R2L0Z3_9GAMM</name>
<dbReference type="OrthoDB" id="9794876at2"/>
<reference evidence="3 4" key="1">
    <citation type="submission" date="2019-03" db="EMBL/GenBank/DDBJ databases">
        <title>Genomic Encyclopedia of Type Strains, Phase IV (KMG-IV): sequencing the most valuable type-strain genomes for metagenomic binning, comparative biology and taxonomic classification.</title>
        <authorList>
            <person name="Goeker M."/>
        </authorList>
    </citation>
    <scope>NUCLEOTIDE SEQUENCE [LARGE SCALE GENOMIC DNA]</scope>
    <source>
        <strain evidence="3 4">DSM 23344</strain>
    </source>
</reference>
<dbReference type="AlphaFoldDB" id="A0A4R2L0Z3"/>
<dbReference type="GO" id="GO:0004519">
    <property type="term" value="F:endonuclease activity"/>
    <property type="evidence" value="ECO:0007669"/>
    <property type="project" value="UniProtKB-KW"/>
</dbReference>
<accession>A0A4R2L0Z3</accession>
<evidence type="ECO:0000256" key="1">
    <source>
        <dbReference type="ARBA" id="ARBA00006738"/>
    </source>
</evidence>
<dbReference type="Proteomes" id="UP000294980">
    <property type="component" value="Unassembled WGS sequence"/>
</dbReference>
<keyword evidence="3" id="KW-0378">Hydrolase</keyword>
<dbReference type="InterPro" id="IPR003509">
    <property type="entry name" value="UPF0102_YraN-like"/>
</dbReference>
<organism evidence="3 4">
    <name type="scientific">Chromatocurvus halotolerans</name>
    <dbReference type="NCBI Taxonomy" id="1132028"/>
    <lineage>
        <taxon>Bacteria</taxon>
        <taxon>Pseudomonadati</taxon>
        <taxon>Pseudomonadota</taxon>
        <taxon>Gammaproteobacteria</taxon>
        <taxon>Cellvibrionales</taxon>
        <taxon>Halieaceae</taxon>
        <taxon>Chromatocurvus</taxon>
    </lineage>
</organism>
<protein>
    <recommendedName>
        <fullName evidence="2">UPF0102 protein EV688_105170</fullName>
    </recommendedName>
</protein>
<evidence type="ECO:0000256" key="2">
    <source>
        <dbReference type="HAMAP-Rule" id="MF_00048"/>
    </source>
</evidence>
<dbReference type="NCBIfam" id="NF009150">
    <property type="entry name" value="PRK12497.1-3"/>
    <property type="match status" value="1"/>
</dbReference>
<comment type="similarity">
    <text evidence="1 2">Belongs to the UPF0102 family.</text>
</comment>
<keyword evidence="4" id="KW-1185">Reference proteome</keyword>
<gene>
    <name evidence="3" type="ORF">EV688_105170</name>
</gene>
<dbReference type="EMBL" id="SLWX01000005">
    <property type="protein sequence ID" value="TCO76208.1"/>
    <property type="molecule type" value="Genomic_DNA"/>
</dbReference>